<protein>
    <submittedName>
        <fullName evidence="2">Uncharacterized protein</fullName>
    </submittedName>
</protein>
<name>A0ABR1KAR0_9AGAR</name>
<dbReference type="EMBL" id="JBANRG010000001">
    <property type="protein sequence ID" value="KAK7473282.1"/>
    <property type="molecule type" value="Genomic_DNA"/>
</dbReference>
<organism evidence="2 3">
    <name type="scientific">Marasmiellus scandens</name>
    <dbReference type="NCBI Taxonomy" id="2682957"/>
    <lineage>
        <taxon>Eukaryota</taxon>
        <taxon>Fungi</taxon>
        <taxon>Dikarya</taxon>
        <taxon>Basidiomycota</taxon>
        <taxon>Agaricomycotina</taxon>
        <taxon>Agaricomycetes</taxon>
        <taxon>Agaricomycetidae</taxon>
        <taxon>Agaricales</taxon>
        <taxon>Marasmiineae</taxon>
        <taxon>Omphalotaceae</taxon>
        <taxon>Marasmiellus</taxon>
    </lineage>
</organism>
<dbReference type="Proteomes" id="UP001498398">
    <property type="component" value="Unassembled WGS sequence"/>
</dbReference>
<feature type="region of interest" description="Disordered" evidence="1">
    <location>
        <begin position="1"/>
        <end position="51"/>
    </location>
</feature>
<accession>A0ABR1KAR0</accession>
<evidence type="ECO:0000313" key="3">
    <source>
        <dbReference type="Proteomes" id="UP001498398"/>
    </source>
</evidence>
<feature type="compositionally biased region" description="Acidic residues" evidence="1">
    <location>
        <begin position="31"/>
        <end position="51"/>
    </location>
</feature>
<comment type="caution">
    <text evidence="2">The sequence shown here is derived from an EMBL/GenBank/DDBJ whole genome shotgun (WGS) entry which is preliminary data.</text>
</comment>
<reference evidence="2 3" key="1">
    <citation type="submission" date="2024-01" db="EMBL/GenBank/DDBJ databases">
        <title>A draft genome for the cacao thread blight pathogen Marasmiellus scandens.</title>
        <authorList>
            <person name="Baruah I.K."/>
            <person name="Leung J."/>
            <person name="Bukari Y."/>
            <person name="Amoako-Attah I."/>
            <person name="Meinhardt L.W."/>
            <person name="Bailey B.A."/>
            <person name="Cohen S.P."/>
        </authorList>
    </citation>
    <scope>NUCLEOTIDE SEQUENCE [LARGE SCALE GENOMIC DNA]</scope>
    <source>
        <strain evidence="2 3">GH-19</strain>
    </source>
</reference>
<keyword evidence="3" id="KW-1185">Reference proteome</keyword>
<evidence type="ECO:0000313" key="2">
    <source>
        <dbReference type="EMBL" id="KAK7473282.1"/>
    </source>
</evidence>
<gene>
    <name evidence="2" type="ORF">VKT23_001379</name>
</gene>
<sequence length="51" mass="5873">MSDNEDNDDYDDYGDYIDDEDGYDSTPDFPGEYEYDDDEAATYTSEEFEGG</sequence>
<evidence type="ECO:0000256" key="1">
    <source>
        <dbReference type="SAM" id="MobiDB-lite"/>
    </source>
</evidence>
<feature type="compositionally biased region" description="Acidic residues" evidence="1">
    <location>
        <begin position="1"/>
        <end position="23"/>
    </location>
</feature>
<proteinExistence type="predicted"/>